<dbReference type="GO" id="GO:0008610">
    <property type="term" value="P:lipid biosynthetic process"/>
    <property type="evidence" value="ECO:0007669"/>
    <property type="project" value="InterPro"/>
</dbReference>
<protein>
    <submittedName>
        <fullName evidence="7">Cyclopropane-fatty-acyl-phospholipid synthase CfaS</fullName>
        <ecNumber evidence="7">2.1.1.79</ecNumber>
    </submittedName>
</protein>
<dbReference type="Pfam" id="PF02353">
    <property type="entry name" value="CMAS"/>
    <property type="match status" value="1"/>
</dbReference>
<dbReference type="KEGG" id="kvl:KVU_1112"/>
<evidence type="ECO:0000256" key="6">
    <source>
        <dbReference type="PIRSR" id="PIRSR003085-1"/>
    </source>
</evidence>
<dbReference type="AlphaFoldDB" id="F9Y6T4"/>
<keyword evidence="2 7" id="KW-0489">Methyltransferase</keyword>
<dbReference type="RefSeq" id="WP_013384416.1">
    <property type="nucleotide sequence ID" value="NC_017384.1"/>
</dbReference>
<proteinExistence type="inferred from homology"/>
<dbReference type="Gene3D" id="3.40.50.150">
    <property type="entry name" value="Vaccinia Virus protein VP39"/>
    <property type="match status" value="1"/>
</dbReference>
<keyword evidence="3 7" id="KW-0808">Transferase</keyword>
<dbReference type="PIRSF" id="PIRSF003085">
    <property type="entry name" value="CMAS"/>
    <property type="match status" value="1"/>
</dbReference>
<dbReference type="InterPro" id="IPR050723">
    <property type="entry name" value="CFA/CMAS"/>
</dbReference>
<comment type="similarity">
    <text evidence="1">Belongs to the CFA/CMAS family.</text>
</comment>
<evidence type="ECO:0000313" key="7">
    <source>
        <dbReference type="EMBL" id="AEM40951.1"/>
    </source>
</evidence>
<dbReference type="PATRIC" id="fig|759362.5.peg.1147"/>
<organism evidence="7 8">
    <name type="scientific">Ketogulonicigenium vulgare (strain WSH-001)</name>
    <dbReference type="NCBI Taxonomy" id="759362"/>
    <lineage>
        <taxon>Bacteria</taxon>
        <taxon>Pseudomonadati</taxon>
        <taxon>Pseudomonadota</taxon>
        <taxon>Alphaproteobacteria</taxon>
        <taxon>Rhodobacterales</taxon>
        <taxon>Roseobacteraceae</taxon>
        <taxon>Ketogulonicigenium</taxon>
    </lineage>
</organism>
<dbReference type="PANTHER" id="PTHR43667:SF2">
    <property type="entry name" value="FATTY ACID C-METHYL TRANSFERASE"/>
    <property type="match status" value="1"/>
</dbReference>
<dbReference type="GO" id="GO:0032259">
    <property type="term" value="P:methylation"/>
    <property type="evidence" value="ECO:0007669"/>
    <property type="project" value="UniProtKB-KW"/>
</dbReference>
<dbReference type="CDD" id="cd02440">
    <property type="entry name" value="AdoMet_MTases"/>
    <property type="match status" value="1"/>
</dbReference>
<dbReference type="EC" id="2.1.1.79" evidence="7"/>
<dbReference type="OrthoDB" id="9782855at2"/>
<feature type="active site" evidence="6">
    <location>
        <position position="382"/>
    </location>
</feature>
<dbReference type="PANTHER" id="PTHR43667">
    <property type="entry name" value="CYCLOPROPANE-FATTY-ACYL-PHOSPHOLIPID SYNTHASE"/>
    <property type="match status" value="1"/>
</dbReference>
<keyword evidence="8" id="KW-1185">Reference proteome</keyword>
<dbReference type="EMBL" id="CP002018">
    <property type="protein sequence ID" value="AEM40951.1"/>
    <property type="molecule type" value="Genomic_DNA"/>
</dbReference>
<evidence type="ECO:0000256" key="3">
    <source>
        <dbReference type="ARBA" id="ARBA00022679"/>
    </source>
</evidence>
<dbReference type="SUPFAM" id="SSF53335">
    <property type="entry name" value="S-adenosyl-L-methionine-dependent methyltransferases"/>
    <property type="match status" value="1"/>
</dbReference>
<evidence type="ECO:0000256" key="4">
    <source>
        <dbReference type="ARBA" id="ARBA00022691"/>
    </source>
</evidence>
<name>F9Y6T4_KETVW</name>
<dbReference type="InterPro" id="IPR003333">
    <property type="entry name" value="CMAS"/>
</dbReference>
<sequence>MILTETTGQPNLPRYFTHVFNIAKKLQRGRLDFVLPDGRVFRAEAGAPGYVAQVDVHDPEVFARLLREGDLGFSEAYMDGQWSSPDLLAFFDLINDDFEIVFDSFRGLPIIQFLEKVRFWLHSNSRRGSRKNIAHHYDLGNDFYSLWLDDTMTYSSAIYEDPQESLEVAQTRKYQSMVDLIGAQPGDHVLEIGCGWGGFAEYAAKERGLRVTCLTISQEQFKFATARMARQGLSDRVTIKLQDYRDETGTYDGIASIEMIEAVGEKFWPTYFGKIRDCLKPGKVATVQAITIRDDRFQDYRSRIDFIQRYIFPGGMLPSHAVMQDQIALADMEYGGARPFGESYSLTLRRWYERFNAVWPQVNALGFDERFKRMWDFYLTSCAGVFHGGGCDVMQVSMVKPK</sequence>
<evidence type="ECO:0000256" key="5">
    <source>
        <dbReference type="ARBA" id="ARBA00023098"/>
    </source>
</evidence>
<keyword evidence="4" id="KW-0949">S-adenosyl-L-methionine</keyword>
<evidence type="ECO:0000256" key="2">
    <source>
        <dbReference type="ARBA" id="ARBA00022603"/>
    </source>
</evidence>
<dbReference type="GO" id="GO:0008825">
    <property type="term" value="F:cyclopropane-fatty-acyl-phospholipid synthase activity"/>
    <property type="evidence" value="ECO:0007669"/>
    <property type="project" value="UniProtKB-EC"/>
</dbReference>
<dbReference type="eggNOG" id="COG2230">
    <property type="taxonomic scope" value="Bacteria"/>
</dbReference>
<keyword evidence="5" id="KW-0443">Lipid metabolism</keyword>
<dbReference type="Proteomes" id="UP000000692">
    <property type="component" value="Chromosome"/>
</dbReference>
<reference evidence="7 8" key="1">
    <citation type="journal article" date="2011" name="J. Bacteriol.">
        <title>Complete genome sequence of the industrial strain Ketogulonicigenium vulgare WSH-001.</title>
        <authorList>
            <person name="Liu L."/>
            <person name="Li Y."/>
            <person name="Zhang J."/>
            <person name="Zhou Z."/>
            <person name="Liu J."/>
            <person name="Li X."/>
            <person name="Zhou J."/>
            <person name="Du G."/>
            <person name="Wang L."/>
            <person name="Chen J."/>
        </authorList>
    </citation>
    <scope>NUCLEOTIDE SEQUENCE [LARGE SCALE GENOMIC DNA]</scope>
    <source>
        <strain evidence="7 8">WSH-001</strain>
    </source>
</reference>
<gene>
    <name evidence="7" type="primary">cfa</name>
    <name evidence="7" type="ordered locus">KVU_1112</name>
</gene>
<dbReference type="InterPro" id="IPR029063">
    <property type="entry name" value="SAM-dependent_MTases_sf"/>
</dbReference>
<evidence type="ECO:0000256" key="1">
    <source>
        <dbReference type="ARBA" id="ARBA00010815"/>
    </source>
</evidence>
<accession>F9Y6T4</accession>
<dbReference type="HOGENOM" id="CLU_026434_0_2_5"/>
<evidence type="ECO:0000313" key="8">
    <source>
        <dbReference type="Proteomes" id="UP000000692"/>
    </source>
</evidence>